<gene>
    <name evidence="1" type="ORF">S06H3_13943</name>
</gene>
<accession>X1MQZ8</accession>
<name>X1MQZ8_9ZZZZ</name>
<reference evidence="1" key="1">
    <citation type="journal article" date="2014" name="Front. Microbiol.">
        <title>High frequency of phylogenetically diverse reductive dehalogenase-homologous genes in deep subseafloor sedimentary metagenomes.</title>
        <authorList>
            <person name="Kawai M."/>
            <person name="Futagami T."/>
            <person name="Toyoda A."/>
            <person name="Takaki Y."/>
            <person name="Nishi S."/>
            <person name="Hori S."/>
            <person name="Arai W."/>
            <person name="Tsubouchi T."/>
            <person name="Morono Y."/>
            <person name="Uchiyama I."/>
            <person name="Ito T."/>
            <person name="Fujiyama A."/>
            <person name="Inagaki F."/>
            <person name="Takami H."/>
        </authorList>
    </citation>
    <scope>NUCLEOTIDE SEQUENCE</scope>
    <source>
        <strain evidence="1">Expedition CK06-06</strain>
    </source>
</reference>
<sequence length="97" mass="11058">LKLNKWSSFLEIIPRNPIGANMLKTPATFTIERGLLERLDNYVRKRERLFGGRRSKSSIVEEGLENILYRLEREISGLEGRGAAIKLFITLWLVGGA</sequence>
<proteinExistence type="predicted"/>
<feature type="non-terminal residue" evidence="1">
    <location>
        <position position="1"/>
    </location>
</feature>
<organism evidence="1">
    <name type="scientific">marine sediment metagenome</name>
    <dbReference type="NCBI Taxonomy" id="412755"/>
    <lineage>
        <taxon>unclassified sequences</taxon>
        <taxon>metagenomes</taxon>
        <taxon>ecological metagenomes</taxon>
    </lineage>
</organism>
<comment type="caution">
    <text evidence="1">The sequence shown here is derived from an EMBL/GenBank/DDBJ whole genome shotgun (WGS) entry which is preliminary data.</text>
</comment>
<evidence type="ECO:0000313" key="1">
    <source>
        <dbReference type="EMBL" id="GAI17110.1"/>
    </source>
</evidence>
<dbReference type="EMBL" id="BARV01006812">
    <property type="protein sequence ID" value="GAI17110.1"/>
    <property type="molecule type" value="Genomic_DNA"/>
</dbReference>
<dbReference type="AlphaFoldDB" id="X1MQZ8"/>
<protein>
    <submittedName>
        <fullName evidence="1">Uncharacterized protein</fullName>
    </submittedName>
</protein>